<reference evidence="3" key="1">
    <citation type="journal article" date="2021" name="BMC Genomics">
        <title>Chromosome-level genome assembly and manually-curated proteome of model necrotroph Parastagonospora nodorum Sn15 reveals a genome-wide trove of candidate effector homologs, and redundancy of virulence-related functions within an accessory chromosome.</title>
        <authorList>
            <person name="Bertazzoni S."/>
            <person name="Jones D.A.B."/>
            <person name="Phan H.T."/>
            <person name="Tan K.-C."/>
            <person name="Hane J.K."/>
        </authorList>
    </citation>
    <scope>NUCLEOTIDE SEQUENCE [LARGE SCALE GENOMIC DNA]</scope>
    <source>
        <strain evidence="3">SN15 / ATCC MYA-4574 / FGSC 10173)</strain>
    </source>
</reference>
<protein>
    <submittedName>
        <fullName evidence="2">Uncharacterized protein</fullName>
    </submittedName>
</protein>
<feature type="compositionally biased region" description="Polar residues" evidence="1">
    <location>
        <begin position="125"/>
        <end position="140"/>
    </location>
</feature>
<organism evidence="2 3">
    <name type="scientific">Phaeosphaeria nodorum (strain SN15 / ATCC MYA-4574 / FGSC 10173)</name>
    <name type="common">Glume blotch fungus</name>
    <name type="synonym">Parastagonospora nodorum</name>
    <dbReference type="NCBI Taxonomy" id="321614"/>
    <lineage>
        <taxon>Eukaryota</taxon>
        <taxon>Fungi</taxon>
        <taxon>Dikarya</taxon>
        <taxon>Ascomycota</taxon>
        <taxon>Pezizomycotina</taxon>
        <taxon>Dothideomycetes</taxon>
        <taxon>Pleosporomycetidae</taxon>
        <taxon>Pleosporales</taxon>
        <taxon>Pleosporineae</taxon>
        <taxon>Phaeosphaeriaceae</taxon>
        <taxon>Parastagonospora</taxon>
    </lineage>
</organism>
<evidence type="ECO:0000256" key="1">
    <source>
        <dbReference type="SAM" id="MobiDB-lite"/>
    </source>
</evidence>
<dbReference type="OrthoDB" id="5395789at2759"/>
<accession>A0A7U2HYH2</accession>
<dbReference type="Proteomes" id="UP000663193">
    <property type="component" value="Chromosome 2"/>
</dbReference>
<feature type="region of interest" description="Disordered" evidence="1">
    <location>
        <begin position="80"/>
        <end position="215"/>
    </location>
</feature>
<dbReference type="EMBL" id="CP069024">
    <property type="protein sequence ID" value="QRC92727.1"/>
    <property type="molecule type" value="Genomic_DNA"/>
</dbReference>
<feature type="compositionally biased region" description="Polar residues" evidence="1">
    <location>
        <begin position="1"/>
        <end position="20"/>
    </location>
</feature>
<keyword evidence="3" id="KW-1185">Reference proteome</keyword>
<dbReference type="VEuPathDB" id="FungiDB:JI435_082180"/>
<feature type="region of interest" description="Disordered" evidence="1">
    <location>
        <begin position="1"/>
        <end position="60"/>
    </location>
</feature>
<gene>
    <name evidence="2" type="ORF">JI435_082180</name>
</gene>
<sequence>MAPITPTRSSSKAPTTPRQSTLRRKGAEAFARSPFSSKNTFQLDDFKTEGRGSPSKLMQDQELEAEYVADSSPRVAYTSFDPFVPNNLEASKPHSSVEGEEEDGFILVRSPPKSARPMSPFFTPTKFNTPKPSTPISPRISTLRRKTAELFGSSESPFDADDEEGYDQSPSLRPSTLRRKTGELLGGRPYSSNPFDSEVSELDEPSPSQVARGKPLSSLLARIAPTKRAEASVSAVSAETDFGDATLEQTLAAEALSKQHLAASMSSPGLSTLKRRSADLFAQDSYFPSSAWDEDDDEPTQRFERVILDPTQRERGLTFKSLRTLKSPKSLSDPLSTVKTEVQDHDESRVMPWSKAEYRSWPDKKDLEANIQEFTTNRCTFEGRMHSSEVSVQSFESPPNASAGSSMLERALDNIHKIRGANMTKQEHDDFLHELLDKEWGDPNGLDAHDEVMQQFYLRNNDSLPASNPAGFPHLINYLSYTTDTDSIVQNARPRLADAVATTLLQTSHRCLADFLDPGVQVFEWCRNKQHMMIRRDGKHVIVGTYQNYGTCYVWNYFVRSEISETGVWKEVYAGASQVITPVSAEGIEFDKLVPGESIQGIDPTDEKYALYVGRALGQFMLLWEVWDFNGGYLIEWQADGAVRNAREILYEGLRMAREETEKD</sequence>
<evidence type="ECO:0000313" key="3">
    <source>
        <dbReference type="Proteomes" id="UP000663193"/>
    </source>
</evidence>
<evidence type="ECO:0000313" key="2">
    <source>
        <dbReference type="EMBL" id="QRC92727.1"/>
    </source>
</evidence>
<proteinExistence type="predicted"/>
<dbReference type="AlphaFoldDB" id="A0A7U2HYH2"/>
<name>A0A7U2HYH2_PHANO</name>